<proteinExistence type="inferred from homology"/>
<dbReference type="GO" id="GO:0055085">
    <property type="term" value="P:transmembrane transport"/>
    <property type="evidence" value="ECO:0000318"/>
    <property type="project" value="GO_Central"/>
</dbReference>
<evidence type="ECO:0000256" key="6">
    <source>
        <dbReference type="RuleBase" id="RU368066"/>
    </source>
</evidence>
<gene>
    <name evidence="8" type="primary">LOC107776788</name>
</gene>
<dbReference type="Proteomes" id="UP000790787">
    <property type="component" value="Chromosome 22"/>
</dbReference>
<dbReference type="RefSeq" id="XP_016452198.1">
    <property type="nucleotide sequence ID" value="XM_016596712.1"/>
</dbReference>
<evidence type="ECO:0000256" key="1">
    <source>
        <dbReference type="ARBA" id="ARBA00004141"/>
    </source>
</evidence>
<name>A0A1S3YJH4_TOBAC</name>
<evidence type="ECO:0000256" key="3">
    <source>
        <dbReference type="ARBA" id="ARBA00022692"/>
    </source>
</evidence>
<accession>A0A1S3YJH4</accession>
<evidence type="ECO:0000313" key="8">
    <source>
        <dbReference type="RefSeq" id="XP_016452198.2"/>
    </source>
</evidence>
<dbReference type="OrthoDB" id="44736at2759"/>
<dbReference type="OMA" id="CRIAMAW"/>
<dbReference type="PANTHER" id="PTHR12385">
    <property type="entry name" value="CHOLINE TRANSPORTER-LIKE (SLC FAMILY 44)"/>
    <property type="match status" value="1"/>
</dbReference>
<keyword evidence="4 6" id="KW-1133">Transmembrane helix</keyword>
<dbReference type="GO" id="GO:0022857">
    <property type="term" value="F:transmembrane transporter activity"/>
    <property type="evidence" value="ECO:0000318"/>
    <property type="project" value="GO_Central"/>
</dbReference>
<organism evidence="7 8">
    <name type="scientific">Nicotiana tabacum</name>
    <name type="common">Common tobacco</name>
    <dbReference type="NCBI Taxonomy" id="4097"/>
    <lineage>
        <taxon>Eukaryota</taxon>
        <taxon>Viridiplantae</taxon>
        <taxon>Streptophyta</taxon>
        <taxon>Embryophyta</taxon>
        <taxon>Tracheophyta</taxon>
        <taxon>Spermatophyta</taxon>
        <taxon>Magnoliopsida</taxon>
        <taxon>eudicotyledons</taxon>
        <taxon>Gunneridae</taxon>
        <taxon>Pentapetalae</taxon>
        <taxon>asterids</taxon>
        <taxon>lamiids</taxon>
        <taxon>Solanales</taxon>
        <taxon>Solanaceae</taxon>
        <taxon>Nicotianoideae</taxon>
        <taxon>Nicotianeae</taxon>
        <taxon>Nicotiana</taxon>
    </lineage>
</organism>
<reference evidence="8" key="2">
    <citation type="submission" date="2025-08" db="UniProtKB">
        <authorList>
            <consortium name="RefSeq"/>
        </authorList>
    </citation>
    <scope>IDENTIFICATION</scope>
    <source>
        <tissue evidence="8">Leaf</tissue>
    </source>
</reference>
<sequence>IFSSFFFNNTIFPKIKLHFLVVLFLDFPCQVILVSSCFNLTFYFIFQFQEQVKQVIVCHEDTKGLFFQYIFVVHIFLTSVLAIFLTVRGIICAENTHHFQPKKWYLPILASTACAGIISFTFQAFLFSQPSRAIRAAFWLSPFLNCAVGVLLISIGTVGSLVLGIACPISAVIQSLYSCWVNHRIEHAIRVVSIAIAFPPPHATAMTLLSVVMCVLYSSLLISGIGGATAEKSWLDNLFIFLIILSLVWTMQVIKNIQQVTVSHIKYVQFSIGIGLDSKTIFLSTIRHSIGSICVGSILVPVVTIVRGSARAISLVSGDVDEFMSSCTGCSSGIASCLVIYGYRWGFVHVGVYNKGIVQASVDSWEIFRRVGIEQLINSDLTSSVCFFYGVAGGAICTLLGGSWAFIIHKSYATELSIYAFLIGYLMTRVTMAPAQASISP</sequence>
<keyword evidence="3 6" id="KW-0812">Transmembrane</keyword>
<dbReference type="RefSeq" id="XP_016452198.2">
    <property type="nucleotide sequence ID" value="XM_016596712.2"/>
</dbReference>
<dbReference type="Pfam" id="PF04515">
    <property type="entry name" value="Choline_transpo"/>
    <property type="match status" value="1"/>
</dbReference>
<reference evidence="7" key="1">
    <citation type="journal article" date="2014" name="Nat. Commun.">
        <title>The tobacco genome sequence and its comparison with those of tomato and potato.</title>
        <authorList>
            <person name="Sierro N."/>
            <person name="Battey J.N."/>
            <person name="Ouadi S."/>
            <person name="Bakaher N."/>
            <person name="Bovet L."/>
            <person name="Willig A."/>
            <person name="Goepfert S."/>
            <person name="Peitsch M.C."/>
            <person name="Ivanov N.V."/>
        </authorList>
    </citation>
    <scope>NUCLEOTIDE SEQUENCE [LARGE SCALE GENOMIC DNA]</scope>
</reference>
<dbReference type="PaxDb" id="4097-A0A1S3YJH4"/>
<comment type="function">
    <text evidence="6">Choline transporter.</text>
</comment>
<comment type="similarity">
    <text evidence="2 6">Belongs to the CTL (choline transporter-like) family.</text>
</comment>
<dbReference type="PANTHER" id="PTHR12385:SF84">
    <property type="entry name" value="CHOLINE TRANSPORTER-LIKE PROTEIN"/>
    <property type="match status" value="1"/>
</dbReference>
<dbReference type="GO" id="GO:0016020">
    <property type="term" value="C:membrane"/>
    <property type="evidence" value="ECO:0000318"/>
    <property type="project" value="GO_Central"/>
</dbReference>
<feature type="non-terminal residue" evidence="8">
    <location>
        <position position="1"/>
    </location>
</feature>
<dbReference type="InterPro" id="IPR007603">
    <property type="entry name" value="Choline_transptr-like"/>
</dbReference>
<evidence type="ECO:0000256" key="5">
    <source>
        <dbReference type="ARBA" id="ARBA00023136"/>
    </source>
</evidence>
<comment type="subcellular location">
    <subcellularLocation>
        <location evidence="6">Cell membrane</location>
        <topology evidence="6">Multi-pass membrane protein</topology>
    </subcellularLocation>
    <subcellularLocation>
        <location evidence="1">Membrane</location>
        <topology evidence="1">Multi-pass membrane protein</topology>
    </subcellularLocation>
</comment>
<keyword evidence="5 6" id="KW-0472">Membrane</keyword>
<dbReference type="GeneID" id="107776788"/>
<protein>
    <recommendedName>
        <fullName evidence="6">Choline transporter-like protein</fullName>
    </recommendedName>
</protein>
<dbReference type="AlphaFoldDB" id="A0A1S3YJH4"/>
<dbReference type="KEGG" id="nta:107776788"/>
<evidence type="ECO:0000256" key="2">
    <source>
        <dbReference type="ARBA" id="ARBA00007168"/>
    </source>
</evidence>
<dbReference type="GO" id="GO:0005886">
    <property type="term" value="C:plasma membrane"/>
    <property type="evidence" value="ECO:0007669"/>
    <property type="project" value="UniProtKB-SubCell"/>
</dbReference>
<dbReference type="STRING" id="4097.A0A1S3YJH4"/>
<keyword evidence="7" id="KW-1185">Reference proteome</keyword>
<evidence type="ECO:0000256" key="4">
    <source>
        <dbReference type="ARBA" id="ARBA00022989"/>
    </source>
</evidence>
<evidence type="ECO:0000313" key="7">
    <source>
        <dbReference type="Proteomes" id="UP000790787"/>
    </source>
</evidence>